<keyword evidence="2" id="KW-0472">Membrane</keyword>
<keyword evidence="2" id="KW-1133">Transmembrane helix</keyword>
<name>A0A9W7WSD8_TRIRA</name>
<evidence type="ECO:0000256" key="1">
    <source>
        <dbReference type="SAM" id="MobiDB-lite"/>
    </source>
</evidence>
<dbReference type="Gene3D" id="3.80.10.10">
    <property type="entry name" value="Ribonuclease Inhibitor"/>
    <property type="match status" value="1"/>
</dbReference>
<dbReference type="PANTHER" id="PTHR31450">
    <property type="entry name" value="LEUCINE-RICH REPEAT-CONTAINING PROTEIN 19 LRRC19 FAMILY MEMBER"/>
    <property type="match status" value="1"/>
</dbReference>
<protein>
    <recommendedName>
        <fullName evidence="6">Leucine-rich repeat-containing protein 19</fullName>
    </recommendedName>
</protein>
<dbReference type="OrthoDB" id="676979at2759"/>
<feature type="chain" id="PRO_5040845026" description="Leucine-rich repeat-containing protein 19" evidence="3">
    <location>
        <begin position="21"/>
        <end position="332"/>
    </location>
</feature>
<dbReference type="Proteomes" id="UP001059041">
    <property type="component" value="Linkage Group LG7"/>
</dbReference>
<keyword evidence="3" id="KW-0732">Signal</keyword>
<gene>
    <name evidence="4" type="ORF">IRJ41_003946</name>
</gene>
<keyword evidence="5" id="KW-1185">Reference proteome</keyword>
<feature type="region of interest" description="Disordered" evidence="1">
    <location>
        <begin position="304"/>
        <end position="332"/>
    </location>
</feature>
<feature type="compositionally biased region" description="Acidic residues" evidence="1">
    <location>
        <begin position="313"/>
        <end position="332"/>
    </location>
</feature>
<evidence type="ECO:0000256" key="3">
    <source>
        <dbReference type="SAM" id="SignalP"/>
    </source>
</evidence>
<reference evidence="4" key="1">
    <citation type="submission" date="2021-02" db="EMBL/GenBank/DDBJ databases">
        <title>Comparative genomics reveals that relaxation of natural selection precedes convergent phenotypic evolution of cavefish.</title>
        <authorList>
            <person name="Peng Z."/>
        </authorList>
    </citation>
    <scope>NUCLEOTIDE SEQUENCE</scope>
    <source>
        <tissue evidence="4">Muscle</tissue>
    </source>
</reference>
<dbReference type="InterPro" id="IPR001611">
    <property type="entry name" value="Leu-rich_rpt"/>
</dbReference>
<dbReference type="InterPro" id="IPR032675">
    <property type="entry name" value="LRR_dom_sf"/>
</dbReference>
<evidence type="ECO:0000256" key="2">
    <source>
        <dbReference type="SAM" id="Phobius"/>
    </source>
</evidence>
<dbReference type="EMBL" id="JAFHDT010000007">
    <property type="protein sequence ID" value="KAI7807444.1"/>
    <property type="molecule type" value="Genomic_DNA"/>
</dbReference>
<proteinExistence type="predicted"/>
<dbReference type="AlphaFoldDB" id="A0A9W7WSD8"/>
<evidence type="ECO:0000313" key="5">
    <source>
        <dbReference type="Proteomes" id="UP001059041"/>
    </source>
</evidence>
<organism evidence="4 5">
    <name type="scientific">Triplophysa rosa</name>
    <name type="common">Cave loach</name>
    <dbReference type="NCBI Taxonomy" id="992332"/>
    <lineage>
        <taxon>Eukaryota</taxon>
        <taxon>Metazoa</taxon>
        <taxon>Chordata</taxon>
        <taxon>Craniata</taxon>
        <taxon>Vertebrata</taxon>
        <taxon>Euteleostomi</taxon>
        <taxon>Actinopterygii</taxon>
        <taxon>Neopterygii</taxon>
        <taxon>Teleostei</taxon>
        <taxon>Ostariophysi</taxon>
        <taxon>Cypriniformes</taxon>
        <taxon>Nemacheilidae</taxon>
        <taxon>Triplophysa</taxon>
    </lineage>
</organism>
<keyword evidence="2" id="KW-0812">Transmembrane</keyword>
<dbReference type="SUPFAM" id="SSF52058">
    <property type="entry name" value="L domain-like"/>
    <property type="match status" value="1"/>
</dbReference>
<sequence length="332" mass="37099">MGSAAHTLCVLLCFWVSGSCLTLQTEGMCTVDRETVAFDCSKKRLTSVPHEHIWRNVTKLDLSDNVLDLTHTDSFKPLNLFSQLITLNLSGNYLPLLFKDHLFSLPSLKILDLSRCELTEVETSALIRLPSLQTLFLGNNQLQGPLLTAAQEMRKTERMDHHDYNNGYSKNVNRGIFLRKLLEDNQNTLPNPVNDLQNGNRTYDGSKSSSYSWKVLVAILVSAISISVLIALTAKFKLVHKYLASYRHSRLSEADATSQCDPGNFEVGFSSHGGPGTRATVSTDDIEEDDDGFIEDNYIQASESERAARAAELNEDDDDDEEEEEEIEFTIG</sequence>
<evidence type="ECO:0008006" key="6">
    <source>
        <dbReference type="Google" id="ProtNLM"/>
    </source>
</evidence>
<accession>A0A9W7WSD8</accession>
<feature type="signal peptide" evidence="3">
    <location>
        <begin position="1"/>
        <end position="20"/>
    </location>
</feature>
<dbReference type="Pfam" id="PF15176">
    <property type="entry name" value="LRR19-TM"/>
    <property type="match status" value="1"/>
</dbReference>
<comment type="caution">
    <text evidence="4">The sequence shown here is derived from an EMBL/GenBank/DDBJ whole genome shotgun (WGS) entry which is preliminary data.</text>
</comment>
<dbReference type="Pfam" id="PF13855">
    <property type="entry name" value="LRR_8"/>
    <property type="match status" value="1"/>
</dbReference>
<feature type="transmembrane region" description="Helical" evidence="2">
    <location>
        <begin position="211"/>
        <end position="232"/>
    </location>
</feature>
<evidence type="ECO:0000313" key="4">
    <source>
        <dbReference type="EMBL" id="KAI7807444.1"/>
    </source>
</evidence>
<dbReference type="PANTHER" id="PTHR31450:SF3">
    <property type="entry name" value="TYPE III ENDOSOME MEMBRANE PROTEIN TEMP"/>
    <property type="match status" value="1"/>
</dbReference>